<dbReference type="InterPro" id="IPR036864">
    <property type="entry name" value="Zn2-C6_fun-type_DNA-bd_sf"/>
</dbReference>
<dbReference type="Proteomes" id="UP000028524">
    <property type="component" value="Unassembled WGS sequence"/>
</dbReference>
<protein>
    <recommendedName>
        <fullName evidence="7">Zn(2)-C6 fungal-type domain-containing protein</fullName>
    </recommendedName>
</protein>
<evidence type="ECO:0000256" key="3">
    <source>
        <dbReference type="ARBA" id="ARBA00023015"/>
    </source>
</evidence>
<dbReference type="AlphaFoldDB" id="A0A084QSK6"/>
<dbReference type="GO" id="GO:0008270">
    <property type="term" value="F:zinc ion binding"/>
    <property type="evidence" value="ECO:0007669"/>
    <property type="project" value="InterPro"/>
</dbReference>
<dbReference type="PANTHER" id="PTHR47338:SF10">
    <property type="entry name" value="TRANSCRIPTION FACTOR DOMAIN-CONTAINING PROTEIN-RELATED"/>
    <property type="match status" value="1"/>
</dbReference>
<evidence type="ECO:0000256" key="5">
    <source>
        <dbReference type="ARBA" id="ARBA00023242"/>
    </source>
</evidence>
<feature type="compositionally biased region" description="Low complexity" evidence="6">
    <location>
        <begin position="151"/>
        <end position="161"/>
    </location>
</feature>
<dbReference type="Gene3D" id="4.10.240.10">
    <property type="entry name" value="Zn(2)-C6 fungal-type DNA-binding domain"/>
    <property type="match status" value="1"/>
</dbReference>
<gene>
    <name evidence="8" type="ORF">S40285_05757</name>
</gene>
<dbReference type="OMA" id="YYAICTH"/>
<dbReference type="CDD" id="cd00067">
    <property type="entry name" value="GAL4"/>
    <property type="match status" value="1"/>
</dbReference>
<keyword evidence="4" id="KW-0804">Transcription</keyword>
<dbReference type="SUPFAM" id="SSF57701">
    <property type="entry name" value="Zn2/Cys6 DNA-binding domain"/>
    <property type="match status" value="1"/>
</dbReference>
<dbReference type="GO" id="GO:0006351">
    <property type="term" value="P:DNA-templated transcription"/>
    <property type="evidence" value="ECO:0007669"/>
    <property type="project" value="InterPro"/>
</dbReference>
<comment type="subcellular location">
    <subcellularLocation>
        <location evidence="1">Nucleus</location>
    </subcellularLocation>
</comment>
<dbReference type="OrthoDB" id="4356994at2759"/>
<dbReference type="HOGENOM" id="CLU_011017_4_0_1"/>
<dbReference type="InterPro" id="IPR001138">
    <property type="entry name" value="Zn2Cys6_DnaBD"/>
</dbReference>
<proteinExistence type="predicted"/>
<dbReference type="GO" id="GO:0005634">
    <property type="term" value="C:nucleus"/>
    <property type="evidence" value="ECO:0007669"/>
    <property type="project" value="UniProtKB-SubCell"/>
</dbReference>
<feature type="compositionally biased region" description="Polar residues" evidence="6">
    <location>
        <begin position="180"/>
        <end position="194"/>
    </location>
</feature>
<dbReference type="InterPro" id="IPR007219">
    <property type="entry name" value="XnlR_reg_dom"/>
</dbReference>
<evidence type="ECO:0000256" key="6">
    <source>
        <dbReference type="SAM" id="MobiDB-lite"/>
    </source>
</evidence>
<evidence type="ECO:0000256" key="1">
    <source>
        <dbReference type="ARBA" id="ARBA00004123"/>
    </source>
</evidence>
<dbReference type="InParanoid" id="A0A084QSK6"/>
<feature type="region of interest" description="Disordered" evidence="6">
    <location>
        <begin position="151"/>
        <end position="194"/>
    </location>
</feature>
<dbReference type="STRING" id="1283841.A0A084QSK6"/>
<feature type="compositionally biased region" description="Low complexity" evidence="6">
    <location>
        <begin position="1"/>
        <end position="14"/>
    </location>
</feature>
<evidence type="ECO:0000313" key="8">
    <source>
        <dbReference type="EMBL" id="KFA66941.1"/>
    </source>
</evidence>
<accession>A0A084QSK6</accession>
<keyword evidence="5" id="KW-0539">Nucleus</keyword>
<sequence length="694" mass="76131">MDAFMAMDASASASPEARRDADKTSVEGDGGPSPAMKRLACEACRYRKIRCDRQHPTCGRCAKMGNACRYSLRSKSTPSKTDLSRYLLAMSQRLQQTEAQLAYQSMQITTSTASRDHQGESSVATAQTFSPGLAATTLPFQALATAALSSSSSSSNPDSGLLPPPLDFQNLGVIAEDGPSDNSSSEWSVAPGTSGNSGNEFVDFNVGFNIDTFMMPVGQNTSQFMPETSQPSLFSPMLTDTALLASDPDLPGLSSGLLHGLYDRYFELFHPTLPMISRSRFEAETSQPSPPIGVRALSWVIATLGAFSIPELRCHVDRCYEQCRALLELCERDDTGDSLASLNTLQALVLLTLYECKQPNLARSWMTLGRAIRLAKMMGLDQGACCLSGVTTAAQWVPALPPPTTCAEAEERRRTYWVIFILDAFSAMQTNARLALEKPTEIPLPHPHDYPDELIEPGALMPSLYQVFNEGLSDQISVSPFAGTVIVVWLYRRCLDHMSLQHSPASYDSAPSFWENHYSVEKVIKLCQTKILARYIDGDRVDDPRSLILRMTLAAVEVMLHETALAKIEACKLPVALEMDAISKCAAAATDIAKAVQMGKSLVGKRLEIFRQQDRFLVWPMTTAILVLGSLLEKQDKLDDGTISYRFALRVLCRAMRDLTRPDHLPVGLMDKVDAWLAEEKFSSPETDDSGSVE</sequence>
<feature type="region of interest" description="Disordered" evidence="6">
    <location>
        <begin position="1"/>
        <end position="33"/>
    </location>
</feature>
<keyword evidence="3" id="KW-0805">Transcription regulation</keyword>
<keyword evidence="9" id="KW-1185">Reference proteome</keyword>
<reference evidence="8 9" key="1">
    <citation type="journal article" date="2014" name="BMC Genomics">
        <title>Comparative genome sequencing reveals chemotype-specific gene clusters in the toxigenic black mold Stachybotrys.</title>
        <authorList>
            <person name="Semeiks J."/>
            <person name="Borek D."/>
            <person name="Otwinowski Z."/>
            <person name="Grishin N.V."/>
        </authorList>
    </citation>
    <scope>NUCLEOTIDE SEQUENCE [LARGE SCALE GENOMIC DNA]</scope>
    <source>
        <strain evidence="8 9">IBT 40285</strain>
    </source>
</reference>
<dbReference type="GO" id="GO:0000981">
    <property type="term" value="F:DNA-binding transcription factor activity, RNA polymerase II-specific"/>
    <property type="evidence" value="ECO:0007669"/>
    <property type="project" value="InterPro"/>
</dbReference>
<organism evidence="8 9">
    <name type="scientific">Stachybotrys chlorohalonatus (strain IBT 40285)</name>
    <dbReference type="NCBI Taxonomy" id="1283841"/>
    <lineage>
        <taxon>Eukaryota</taxon>
        <taxon>Fungi</taxon>
        <taxon>Dikarya</taxon>
        <taxon>Ascomycota</taxon>
        <taxon>Pezizomycotina</taxon>
        <taxon>Sordariomycetes</taxon>
        <taxon>Hypocreomycetidae</taxon>
        <taxon>Hypocreales</taxon>
        <taxon>Stachybotryaceae</taxon>
        <taxon>Stachybotrys</taxon>
    </lineage>
</organism>
<dbReference type="EMBL" id="KL660305">
    <property type="protein sequence ID" value="KFA66941.1"/>
    <property type="molecule type" value="Genomic_DNA"/>
</dbReference>
<dbReference type="PROSITE" id="PS50048">
    <property type="entry name" value="ZN2_CY6_FUNGAL_2"/>
    <property type="match status" value="1"/>
</dbReference>
<dbReference type="CDD" id="cd12148">
    <property type="entry name" value="fungal_TF_MHR"/>
    <property type="match status" value="1"/>
</dbReference>
<dbReference type="PROSITE" id="PS00463">
    <property type="entry name" value="ZN2_CY6_FUNGAL_1"/>
    <property type="match status" value="1"/>
</dbReference>
<evidence type="ECO:0000256" key="4">
    <source>
        <dbReference type="ARBA" id="ARBA00023163"/>
    </source>
</evidence>
<dbReference type="PANTHER" id="PTHR47338">
    <property type="entry name" value="ZN(II)2CYS6 TRANSCRIPTION FACTOR (EUROFUNG)-RELATED"/>
    <property type="match status" value="1"/>
</dbReference>
<name>A0A084QSK6_STAC4</name>
<dbReference type="InterPro" id="IPR050815">
    <property type="entry name" value="TF_fung"/>
</dbReference>
<feature type="domain" description="Zn(2)-C6 fungal-type" evidence="7">
    <location>
        <begin position="40"/>
        <end position="70"/>
    </location>
</feature>
<dbReference type="GO" id="GO:0003677">
    <property type="term" value="F:DNA binding"/>
    <property type="evidence" value="ECO:0007669"/>
    <property type="project" value="InterPro"/>
</dbReference>
<dbReference type="SMART" id="SM00906">
    <property type="entry name" value="Fungal_trans"/>
    <property type="match status" value="1"/>
</dbReference>
<feature type="compositionally biased region" description="Basic and acidic residues" evidence="6">
    <location>
        <begin position="16"/>
        <end position="26"/>
    </location>
</feature>
<dbReference type="Pfam" id="PF00172">
    <property type="entry name" value="Zn_clus"/>
    <property type="match status" value="1"/>
</dbReference>
<dbReference type="SMART" id="SM00066">
    <property type="entry name" value="GAL4"/>
    <property type="match status" value="1"/>
</dbReference>
<dbReference type="Pfam" id="PF04082">
    <property type="entry name" value="Fungal_trans"/>
    <property type="match status" value="1"/>
</dbReference>
<evidence type="ECO:0000313" key="9">
    <source>
        <dbReference type="Proteomes" id="UP000028524"/>
    </source>
</evidence>
<keyword evidence="2" id="KW-0479">Metal-binding</keyword>
<evidence type="ECO:0000259" key="7">
    <source>
        <dbReference type="PROSITE" id="PS50048"/>
    </source>
</evidence>
<evidence type="ECO:0000256" key="2">
    <source>
        <dbReference type="ARBA" id="ARBA00022723"/>
    </source>
</evidence>